<reference evidence="4 5" key="1">
    <citation type="journal article" date="2009" name="Stand. Genomic Sci.">
        <title>Complete genome sequence of Brachybacterium faecium type strain (Schefferle 6-10).</title>
        <authorList>
            <person name="Lapidus A."/>
            <person name="Pukall R."/>
            <person name="Labuttii K."/>
            <person name="Copeland A."/>
            <person name="Del Rio T.G."/>
            <person name="Nolan M."/>
            <person name="Chen F."/>
            <person name="Lucas S."/>
            <person name="Tice H."/>
            <person name="Cheng J.F."/>
            <person name="Bruce D."/>
            <person name="Goodwin L."/>
            <person name="Pitluck S."/>
            <person name="Rohde M."/>
            <person name="Goker M."/>
            <person name="Pati A."/>
            <person name="Ivanova N."/>
            <person name="Mavrommatis K."/>
            <person name="Chen A."/>
            <person name="Palaniappan K."/>
            <person name="D'haeseleer P."/>
            <person name="Chain P."/>
            <person name="Bristow J."/>
            <person name="Eisen J.A."/>
            <person name="Markowitz V."/>
            <person name="Hugenholtz P."/>
            <person name="Kyrpides N.C."/>
            <person name="Klenk H.P."/>
        </authorList>
    </citation>
    <scope>NUCLEOTIDE SEQUENCE [LARGE SCALE GENOMIC DNA]</scope>
    <source>
        <strain evidence="5">ATCC 43885 / DSM 4810 / JCM 11609 / LMG 19847 / NBRC 14762 / NCIMB 9860 / 6-10</strain>
    </source>
</reference>
<evidence type="ECO:0000256" key="2">
    <source>
        <dbReference type="ARBA" id="ARBA00023295"/>
    </source>
</evidence>
<dbReference type="eggNOG" id="COG1957">
    <property type="taxonomic scope" value="Bacteria"/>
</dbReference>
<dbReference type="InterPro" id="IPR001910">
    <property type="entry name" value="Inosine/uridine_hydrolase_dom"/>
</dbReference>
<evidence type="ECO:0000313" key="5">
    <source>
        <dbReference type="Proteomes" id="UP000001919"/>
    </source>
</evidence>
<dbReference type="PANTHER" id="PTHR12304">
    <property type="entry name" value="INOSINE-URIDINE PREFERRING NUCLEOSIDE HYDROLASE"/>
    <property type="match status" value="1"/>
</dbReference>
<dbReference type="GO" id="GO:0006152">
    <property type="term" value="P:purine nucleoside catabolic process"/>
    <property type="evidence" value="ECO:0007669"/>
    <property type="project" value="TreeGrafter"/>
</dbReference>
<dbReference type="Proteomes" id="UP000001919">
    <property type="component" value="Chromosome"/>
</dbReference>
<evidence type="ECO:0000259" key="3">
    <source>
        <dbReference type="Pfam" id="PF01156"/>
    </source>
</evidence>
<evidence type="ECO:0000313" key="4">
    <source>
        <dbReference type="EMBL" id="ACU86136.1"/>
    </source>
</evidence>
<feature type="domain" description="Inosine/uridine-preferring nucleoside hydrolase" evidence="3">
    <location>
        <begin position="6"/>
        <end position="307"/>
    </location>
</feature>
<protein>
    <submittedName>
        <fullName evidence="4">Inosine-uridine nucleoside N-ribohydrolase</fullName>
    </submittedName>
</protein>
<evidence type="ECO:0000256" key="1">
    <source>
        <dbReference type="ARBA" id="ARBA00022801"/>
    </source>
</evidence>
<dbReference type="Gene3D" id="3.90.245.10">
    <property type="entry name" value="Ribonucleoside hydrolase-like"/>
    <property type="match status" value="1"/>
</dbReference>
<dbReference type="GO" id="GO:0008477">
    <property type="term" value="F:purine nucleosidase activity"/>
    <property type="evidence" value="ECO:0007669"/>
    <property type="project" value="TreeGrafter"/>
</dbReference>
<keyword evidence="2" id="KW-0326">Glycosidase</keyword>
<dbReference type="EMBL" id="CP001643">
    <property type="protein sequence ID" value="ACU86136.1"/>
    <property type="molecule type" value="Genomic_DNA"/>
</dbReference>
<dbReference type="OrthoDB" id="9797882at2"/>
<dbReference type="GO" id="GO:0005829">
    <property type="term" value="C:cytosol"/>
    <property type="evidence" value="ECO:0007669"/>
    <property type="project" value="TreeGrafter"/>
</dbReference>
<gene>
    <name evidence="4" type="ordered locus">Bfae_23440</name>
</gene>
<proteinExistence type="predicted"/>
<keyword evidence="5" id="KW-1185">Reference proteome</keyword>
<keyword evidence="1 4" id="KW-0378">Hydrolase</keyword>
<dbReference type="Pfam" id="PF01156">
    <property type="entry name" value="IU_nuc_hydro"/>
    <property type="match status" value="1"/>
</dbReference>
<dbReference type="PATRIC" id="fig|446465.5.peg.2317"/>
<accession>C7MEY6</accession>
<dbReference type="InterPro" id="IPR036452">
    <property type="entry name" value="Ribo_hydro-like"/>
</dbReference>
<dbReference type="SUPFAM" id="SSF53590">
    <property type="entry name" value="Nucleoside hydrolase"/>
    <property type="match status" value="1"/>
</dbReference>
<dbReference type="STRING" id="446465.Bfae_23440"/>
<dbReference type="PANTHER" id="PTHR12304:SF4">
    <property type="entry name" value="URIDINE NUCLEOSIDASE"/>
    <property type="match status" value="1"/>
</dbReference>
<dbReference type="InterPro" id="IPR023186">
    <property type="entry name" value="IUNH"/>
</dbReference>
<name>C7MEY6_BRAFD</name>
<dbReference type="KEGG" id="bfa:Bfae_23440"/>
<dbReference type="AlphaFoldDB" id="C7MEY6"/>
<dbReference type="InterPro" id="IPR015910">
    <property type="entry name" value="I/U_nuclsd_hydro_CS"/>
</dbReference>
<dbReference type="PROSITE" id="PS01247">
    <property type="entry name" value="IUNH"/>
    <property type="match status" value="1"/>
</dbReference>
<dbReference type="HOGENOM" id="CLU_036838_6_0_11"/>
<dbReference type="GO" id="GO:0045437">
    <property type="term" value="F:uridine nucleosidase activity"/>
    <property type="evidence" value="ECO:0007669"/>
    <property type="project" value="UniProtKB-ARBA"/>
</dbReference>
<sequence>MSIPLLVDCDTGIDDAIALTYLAAHPGAEIAGIVSTGGNVEVGAVHRNNLVLNELLGVDAPIARGAERPLVQEPMYADDTHGPGGLGHAVLPDPTRTGDARTGAQLWVDLARQRPGELVGLVLGPHTNLALALEIEPELPRLLRRLHVMGGAIHHRGNTGPTSEWNIAVDPEAAQRVLTAFSTAARRPVLGSLEATESVRFTQGTFDRVSALEAGTGHPVAGILADALRFYFEFHEADGFGWTAHVHDPLVAAHAVTGDFAGTRPLAVDVELAGTLTRGQTVGDELGRWGRAPNVEVLTDVRPQEFIEHLLATLESGLSRDPVR</sequence>
<organism evidence="4 5">
    <name type="scientific">Brachybacterium faecium (strain ATCC 43885 / DSM 4810 / JCM 11609 / LMG 19847 / NBRC 14762 / NCIMB 9860 / 6-10)</name>
    <dbReference type="NCBI Taxonomy" id="446465"/>
    <lineage>
        <taxon>Bacteria</taxon>
        <taxon>Bacillati</taxon>
        <taxon>Actinomycetota</taxon>
        <taxon>Actinomycetes</taxon>
        <taxon>Micrococcales</taxon>
        <taxon>Dermabacteraceae</taxon>
        <taxon>Brachybacterium</taxon>
    </lineage>
</organism>